<dbReference type="Pfam" id="PF02801">
    <property type="entry name" value="Ketoacyl-synt_C"/>
    <property type="match status" value="2"/>
</dbReference>
<keyword evidence="7" id="KW-0511">Multifunctional enzyme</keyword>
<dbReference type="PROSITE" id="PS52004">
    <property type="entry name" value="KS3_2"/>
    <property type="match status" value="2"/>
</dbReference>
<evidence type="ECO:0000259" key="10">
    <source>
        <dbReference type="PROSITE" id="PS50075"/>
    </source>
</evidence>
<dbReference type="Gene3D" id="3.40.366.10">
    <property type="entry name" value="Malonyl-Coenzyme A Acyl Carrier Protein, domain 2"/>
    <property type="match status" value="2"/>
</dbReference>
<evidence type="ECO:0000256" key="1">
    <source>
        <dbReference type="ARBA" id="ARBA00001957"/>
    </source>
</evidence>
<keyword evidence="6" id="KW-0045">Antibiotic biosynthesis</keyword>
<dbReference type="CDD" id="cd00833">
    <property type="entry name" value="PKS"/>
    <property type="match status" value="2"/>
</dbReference>
<keyword evidence="14" id="KW-1185">Reference proteome</keyword>
<dbReference type="GO" id="GO:0004315">
    <property type="term" value="F:3-oxoacyl-[acyl-carrier-protein] synthase activity"/>
    <property type="evidence" value="ECO:0007669"/>
    <property type="project" value="InterPro"/>
</dbReference>
<dbReference type="InterPro" id="IPR049551">
    <property type="entry name" value="PKS_DH_C"/>
</dbReference>
<feature type="active site" description="Proton acceptor; for dehydratase activity" evidence="9">
    <location>
        <position position="958"/>
    </location>
</feature>
<dbReference type="InterPro" id="IPR057326">
    <property type="entry name" value="KR_dom"/>
</dbReference>
<dbReference type="InterPro" id="IPR009081">
    <property type="entry name" value="PP-bd_ACP"/>
</dbReference>
<dbReference type="Gene3D" id="3.30.70.3290">
    <property type="match status" value="2"/>
</dbReference>
<dbReference type="Pfam" id="PF14765">
    <property type="entry name" value="PS-DH"/>
    <property type="match status" value="2"/>
</dbReference>
<feature type="domain" description="PKS/mFAS DH" evidence="12">
    <location>
        <begin position="2640"/>
        <end position="2927"/>
    </location>
</feature>
<feature type="domain" description="PKS/mFAS DH" evidence="12">
    <location>
        <begin position="926"/>
        <end position="1203"/>
    </location>
</feature>
<comment type="pathway">
    <text evidence="2">Antibiotic biosynthesis.</text>
</comment>
<dbReference type="Pfam" id="PF00109">
    <property type="entry name" value="ketoacyl-synt"/>
    <property type="match status" value="2"/>
</dbReference>
<dbReference type="InterPro" id="IPR049900">
    <property type="entry name" value="PKS_mFAS_DH"/>
</dbReference>
<dbReference type="InterPro" id="IPR016036">
    <property type="entry name" value="Malonyl_transacylase_ACP-bd"/>
</dbReference>
<reference evidence="13 14" key="1">
    <citation type="submission" date="2016-06" db="EMBL/GenBank/DDBJ databases">
        <authorList>
            <person name="Kjaerup R.B."/>
            <person name="Dalgaard T.S."/>
            <person name="Juul-Madsen H.R."/>
        </authorList>
    </citation>
    <scope>NUCLEOTIDE SEQUENCE [LARGE SCALE GENOMIC DNA]</scope>
    <source>
        <strain evidence="13 14">DSM 43818</strain>
    </source>
</reference>
<evidence type="ECO:0000256" key="6">
    <source>
        <dbReference type="ARBA" id="ARBA00023194"/>
    </source>
</evidence>
<protein>
    <submittedName>
        <fullName evidence="13">Rifamycin polyketide synthase modules 9 and 10</fullName>
    </submittedName>
</protein>
<dbReference type="InterPro" id="IPR014030">
    <property type="entry name" value="Ketoacyl_synth_N"/>
</dbReference>
<dbReference type="InterPro" id="IPR015083">
    <property type="entry name" value="NorB/c/GfsB-D-like_docking"/>
</dbReference>
<evidence type="ECO:0000313" key="14">
    <source>
        <dbReference type="Proteomes" id="UP000199699"/>
    </source>
</evidence>
<dbReference type="Gene3D" id="3.40.50.720">
    <property type="entry name" value="NAD(P)-binding Rossmann-like Domain"/>
    <property type="match status" value="2"/>
</dbReference>
<dbReference type="InterPro" id="IPR016035">
    <property type="entry name" value="Acyl_Trfase/lysoPLipase"/>
</dbReference>
<feature type="region of interest" description="N-terminal hotdog fold" evidence="9">
    <location>
        <begin position="2640"/>
        <end position="2768"/>
    </location>
</feature>
<dbReference type="SMART" id="SM01294">
    <property type="entry name" value="PKS_PP_betabranch"/>
    <property type="match status" value="1"/>
</dbReference>
<dbReference type="STRING" id="145857.GA0070616_2373"/>
<feature type="region of interest" description="C-terminal hotdog fold" evidence="9">
    <location>
        <begin position="2784"/>
        <end position="2927"/>
    </location>
</feature>
<feature type="region of interest" description="C-terminal hotdog fold" evidence="9">
    <location>
        <begin position="1063"/>
        <end position="1203"/>
    </location>
</feature>
<organism evidence="13 14">
    <name type="scientific">Micromonospora nigra</name>
    <dbReference type="NCBI Taxonomy" id="145857"/>
    <lineage>
        <taxon>Bacteria</taxon>
        <taxon>Bacillati</taxon>
        <taxon>Actinomycetota</taxon>
        <taxon>Actinomycetes</taxon>
        <taxon>Micromonosporales</taxon>
        <taxon>Micromonosporaceae</taxon>
        <taxon>Micromonospora</taxon>
    </lineage>
</organism>
<feature type="domain" description="Carrier" evidence="10">
    <location>
        <begin position="1650"/>
        <end position="1725"/>
    </location>
</feature>
<dbReference type="InterPro" id="IPR014031">
    <property type="entry name" value="Ketoacyl_synth_C"/>
</dbReference>
<dbReference type="InterPro" id="IPR042104">
    <property type="entry name" value="PKS_dehydratase_sf"/>
</dbReference>
<feature type="region of interest" description="N-terminal hotdog fold" evidence="9">
    <location>
        <begin position="926"/>
        <end position="1049"/>
    </location>
</feature>
<evidence type="ECO:0000256" key="9">
    <source>
        <dbReference type="PROSITE-ProRule" id="PRU01363"/>
    </source>
</evidence>
<dbReference type="InterPro" id="IPR006162">
    <property type="entry name" value="Ppantetheine_attach_site"/>
</dbReference>
<dbReference type="GO" id="GO:0033068">
    <property type="term" value="P:macrolide biosynthetic process"/>
    <property type="evidence" value="ECO:0007669"/>
    <property type="project" value="UniProtKB-ARBA"/>
</dbReference>
<feature type="active site" description="Proton donor; for dehydratase activity" evidence="9">
    <location>
        <position position="1124"/>
    </location>
</feature>
<dbReference type="InterPro" id="IPR001227">
    <property type="entry name" value="Ac_transferase_dom_sf"/>
</dbReference>
<dbReference type="PROSITE" id="PS00012">
    <property type="entry name" value="PHOSPHOPANTETHEINE"/>
    <property type="match status" value="2"/>
</dbReference>
<dbReference type="PROSITE" id="PS00606">
    <property type="entry name" value="KS3_1"/>
    <property type="match status" value="2"/>
</dbReference>
<comment type="cofactor">
    <cofactor evidence="1">
        <name>pantetheine 4'-phosphate</name>
        <dbReference type="ChEBI" id="CHEBI:47942"/>
    </cofactor>
</comment>
<dbReference type="Gene3D" id="3.40.47.10">
    <property type="match status" value="2"/>
</dbReference>
<dbReference type="InterPro" id="IPR018201">
    <property type="entry name" value="Ketoacyl_synth_AS"/>
</dbReference>
<dbReference type="RefSeq" id="WP_091080765.1">
    <property type="nucleotide sequence ID" value="NZ_FMHT01000003.1"/>
</dbReference>
<dbReference type="SMART" id="SM00825">
    <property type="entry name" value="PKS_KS"/>
    <property type="match status" value="2"/>
</dbReference>
<dbReference type="InterPro" id="IPR036291">
    <property type="entry name" value="NAD(P)-bd_dom_sf"/>
</dbReference>
<dbReference type="InterPro" id="IPR020807">
    <property type="entry name" value="PKS_DH"/>
</dbReference>
<dbReference type="EMBL" id="FMHT01000003">
    <property type="protein sequence ID" value="SCL21747.1"/>
    <property type="molecule type" value="Genomic_DNA"/>
</dbReference>
<dbReference type="SMART" id="SM00827">
    <property type="entry name" value="PKS_AT"/>
    <property type="match status" value="2"/>
</dbReference>
<dbReference type="InterPro" id="IPR016039">
    <property type="entry name" value="Thiolase-like"/>
</dbReference>
<evidence type="ECO:0000259" key="12">
    <source>
        <dbReference type="PROSITE" id="PS52019"/>
    </source>
</evidence>
<evidence type="ECO:0000256" key="3">
    <source>
        <dbReference type="ARBA" id="ARBA00022450"/>
    </source>
</evidence>
<keyword evidence="5" id="KW-0808">Transferase</keyword>
<dbReference type="Pfam" id="PF08659">
    <property type="entry name" value="KR"/>
    <property type="match status" value="2"/>
</dbReference>
<dbReference type="FunFam" id="3.40.366.10:FF:000002">
    <property type="entry name" value="Probable polyketide synthase 2"/>
    <property type="match status" value="2"/>
</dbReference>
<dbReference type="SUPFAM" id="SSF47336">
    <property type="entry name" value="ACP-like"/>
    <property type="match status" value="2"/>
</dbReference>
<dbReference type="FunFam" id="1.10.1200.10:FF:000007">
    <property type="entry name" value="Probable polyketide synthase pks17"/>
    <property type="match status" value="1"/>
</dbReference>
<dbReference type="SMART" id="SM00826">
    <property type="entry name" value="PKS_DH"/>
    <property type="match status" value="2"/>
</dbReference>
<feature type="domain" description="Carrier" evidence="10">
    <location>
        <begin position="3395"/>
        <end position="3470"/>
    </location>
</feature>
<dbReference type="Pfam" id="PF08990">
    <property type="entry name" value="Docking"/>
    <property type="match status" value="1"/>
</dbReference>
<evidence type="ECO:0000313" key="13">
    <source>
        <dbReference type="EMBL" id="SCL21747.1"/>
    </source>
</evidence>
<dbReference type="PROSITE" id="PS50075">
    <property type="entry name" value="CARRIER"/>
    <property type="match status" value="2"/>
</dbReference>
<dbReference type="Proteomes" id="UP000199699">
    <property type="component" value="Unassembled WGS sequence"/>
</dbReference>
<dbReference type="InterPro" id="IPR050091">
    <property type="entry name" value="PKS_NRPS_Biosynth_Enz"/>
</dbReference>
<dbReference type="Pfam" id="PF00698">
    <property type="entry name" value="Acyl_transf_1"/>
    <property type="match status" value="2"/>
</dbReference>
<evidence type="ECO:0000256" key="7">
    <source>
        <dbReference type="ARBA" id="ARBA00023268"/>
    </source>
</evidence>
<dbReference type="OrthoDB" id="5476359at2"/>
<dbReference type="Pfam" id="PF00550">
    <property type="entry name" value="PP-binding"/>
    <property type="match status" value="2"/>
</dbReference>
<dbReference type="GO" id="GO:0006633">
    <property type="term" value="P:fatty acid biosynthetic process"/>
    <property type="evidence" value="ECO:0007669"/>
    <property type="project" value="InterPro"/>
</dbReference>
<evidence type="ECO:0000256" key="2">
    <source>
        <dbReference type="ARBA" id="ARBA00004792"/>
    </source>
</evidence>
<dbReference type="Pfam" id="PF16197">
    <property type="entry name" value="KAsynt_C_assoc"/>
    <property type="match status" value="2"/>
</dbReference>
<dbReference type="SUPFAM" id="SSF52151">
    <property type="entry name" value="FabD/lysophospholipase-like"/>
    <property type="match status" value="2"/>
</dbReference>
<evidence type="ECO:0000256" key="4">
    <source>
        <dbReference type="ARBA" id="ARBA00022553"/>
    </source>
</evidence>
<dbReference type="InterPro" id="IPR020806">
    <property type="entry name" value="PKS_PP-bd"/>
</dbReference>
<evidence type="ECO:0000256" key="5">
    <source>
        <dbReference type="ARBA" id="ARBA00022679"/>
    </source>
</evidence>
<feature type="active site" description="Proton donor; for dehydratase activity" evidence="9">
    <location>
        <position position="2845"/>
    </location>
</feature>
<dbReference type="Pfam" id="PF22953">
    <property type="entry name" value="SpnB_Rossmann"/>
    <property type="match status" value="2"/>
</dbReference>
<proteinExistence type="predicted"/>
<keyword evidence="3" id="KW-0596">Phosphopantetheine</keyword>
<gene>
    <name evidence="13" type="ORF">GA0070616_2373</name>
</gene>
<evidence type="ECO:0000256" key="8">
    <source>
        <dbReference type="ARBA" id="ARBA00023315"/>
    </source>
</evidence>
<dbReference type="GO" id="GO:0031177">
    <property type="term" value="F:phosphopantetheine binding"/>
    <property type="evidence" value="ECO:0007669"/>
    <property type="project" value="InterPro"/>
</dbReference>
<keyword evidence="4" id="KW-0597">Phosphoprotein</keyword>
<dbReference type="Gene3D" id="1.10.1200.10">
    <property type="entry name" value="ACP-like"/>
    <property type="match status" value="2"/>
</dbReference>
<dbReference type="InterPro" id="IPR036736">
    <property type="entry name" value="ACP-like_sf"/>
</dbReference>
<sequence length="3483" mass="361464">MATDERLLQYLKRVTAELHTLRQHGSGHADEPLAVVGMACRFPGGVSSPDELWRLVADGVDALSDFPEDRGWDLDGLFDPDPDRPGTSYTNQGGFLQGAGQFDAGFFGVSPREALVMDPQHRLLLETSWEALEDAGVDPSSLKGTDVGVFSGVFTQGYGAGSITPELEGFAGTGSASSVASGRVSYTLGLEGPAVTIDTACSSSLVAIHLAAQALRSGECSMALAGGATVMPTPGTFVAFSRQRVMAADGRSKAFAAAADGTGWSEGVGVVVLERLSVARERGHRVLAVLRGSAVNQDGASNGLTAPNGPSQQRVIRKALAGAGLTPSDVDAVEAHGTGTALGDPIEAQALIATYGQGRRPDRPLWLGSIKSNIGHTQAAAGVAGVIKMVQALRHGVLPPTLHVDEPTSQVDWSAGAVELLTGARSWPRGDQPRRAGVSAFGISGTNAHVILEEAPADDEATDPAEVTTGLVPLVVSAGSTASLLAQAGRLASFLEGTEVPLARVAGALLSERALLADRAVVVAGSTGTALSGLRALASGAATPDVVTGSGVPGKVVMVFPGQGSQRSGMGSELYDRYPVFARAFDEACEHLDSCLTGWIDHPVRDVVLNRVPRSGDLLNQTVFTQAGLFATESALCRLVESWGVRPDLVIGHSIGEITAAYSAGMLSLADAARVVAARGRLMQALPPGGAMVAVAASEAQVAEFLDESVEVAAVNGPSSVVLSGDHHAVLAAADRLRERGHKTKHLVVSHAFHSHQMEPMLAEFAAELAGVAWQSPVIPVVSNLTGRLAEPGELADPRYWAEHVRRPVRFADGIATAVEQGGALFLELGPGAALTAMAAETATAVNADVTCVPALRDGRSEERTLLTSVAELFVRGAAVDWAAVLPPLSGHVDLPTYAFDRQNYWLPPGGSATDAASLGQAAVDHPLLRAAVRLPHSGGLVVTSLLSLRSHPWLADHAIGGVVLVAGTGLVELAVRAGDEVGCGMLEELVIETPMVVPERGGVRVLVAVGGPGENGTRPVDVYSTRDDDADAWTRHATGFLSDGPAGRGSGFDFTAWPPPGARPVEIESFYTDLAGRGYAYGPSFRGLRTVWRRGEEVFAEVALPEETGVRPGEFGIHPGLLDSALHAGMLGTAAAVESGPPVLPFAWNGMVLHAAGASALRVRMMSAGPDAIAVEAADETGALVVSVDSLVSRPVSTEHLNAAGDTRESLFRVEWVELPAIAAERTPPWVSVSSVDDVAALADDAPPAVVFEVAGDDDALAVTSRVLAVVQAWLGTGPEESRLTVVTRRAVPGGDGVPADPPAAAVWGLVRSAQAENPDRMVLLDLDPGGDVDQVLGSVLASGEPQVAVRNCVLSVPRLARVTGQASDVPAVFGPQGAVLVTGGTGSLGALVARHLVSRHGVRRLVLASRRGRDADGAGGLVAELIEWGAAVSVVACDVSDRDQLAALLAEHRPTAVVHTAGVLDDGVTEALTPARLATVFAPKVDAVRHLDELTRDLDLEAFVVFSSASGVFGSAGQGNYAAANAFLDAAVARRRAAGLPAVSLAWGLWEQSDGMTAHLGDADQARASRGGVLAITPAEGMALFDAALGSEQALLVPVKLDLRATRANVPHLLRGLIRPVRQQARAAAKDHGLTRQLAGLEPAEQEALLLDLVRGQVALVLGHASADAVRADAAFKEAGFDSLTSVELRNRLREVTGLKLPATLVFDYPNPVTLARYLRDHLGDRVADAPRAVVAAAVSDEPIAIVGMACRLPGGVANPDDLWRLVIEGREGVSPFPEDRGWDLDGLFDADPDNRGTSTTTQGGFLQDAALFDAGFFGISPREALAMDPQQRLLLEVSWEALEGVGIDPGSLQGTDVGVFAGVSAQGYGIGVSVPELEGFASTAGASSVASGRVSYVFGFEGPAITIDTACSSSLVAMHLAAQALRQGECSMALAGGATVMATPGTFVAFSRQRGLAGDGRCKAYADGADGTGWAEGAGVVVLERLSVARERGHRVLAVLRGSAVNQDGASNGLTAPNGPSQQRVIRRALASAGLEPSDVDVVEGHGTGTALGDPIEVQALLTTYGQDREPGRPLWLGSIKSNIGHAQSAAGVAGVIKMVQALRHHAIPPTLHVDAPTSQVDWSAGAVELLTRAQEWPRNGHPRRAGVSSFGISGTNAHLIIEEAPSEEAQPVGEPTPDVVVPLVVSARGTGSLSGQARRLARFVEDSGDVSPGQVARALVSGRAVFAERAVVVAGSRDEASAGLSALARGETAPGVIVGKVAASGVPGKLVWVFPGQGSQWVGMGRELLDSSPVFAERIAECASALERWVDWSLLDVLRGESSPELMDRVDVLQPASFAVMVGLAAVWSSVGVVPDAVVGHSQGEIAAACVAGALSLPDAARVVALRSRAIATELSGRGGMASVALGENDVAARLTPWAGRVEVAAVNGPSSVVVAGDAEALDEALEALAGDGVRVRRIAVDYASHTRHVERVRDALDEALGGIDAQAPVLPILSTVTGEWIRDAGVVDGGYWFRNLRHQVGFGAAVAHLVDQGYRLFVEVSSHPVLVQSITESADDTDAVVVGSLRRDDGGLRRLLTSMAELFVRGVAVDWGAVLPALTRRVDLPTYAFDHQHYWLHSTEVATDAASLGLAGVDHPMLGAVMHLPQSDGLVFTSRLSLRSHPWLADHAVRGVVIVPGAGLAELAVCAGDEAGCSVLDELVIEAPLVVPRQGGVRVQVAVGGPAEDGSRSVDVFSQREDAAGEAGPGMWVRHATGLLAVAGERYGSRTGFDFTAWPPPGAQPLDISDGYRRLAQVGYGYGTTFQAVRAVWRRDDELFAEVALAEEHRNDAARFSIHPALLDAALHSTLLGAASAADESDEQALSLPFAWNGLRLHAAGASVLRVRVSSPEPDAMALEAVDEAGGLVVTMESLVGRPVSNEQLAAAAGTALADSLFQVEWIGLLSPQSELVPSWRHVADAEQVATLADDVLSGTTDAPAAAVWEATGGTDVLELTTRVLDVVQCWLDGGGFENSRLVVVTRGAVPAGDGAVTDPAGAAVWGLVRAAQAENPDRITLVDLDPSSSDPVESVLGVVLASGEPQVAVRDAALSVPRLTRVAGAVPDGGVVFSPDGTVLITGGTGELGGLAARHLVGRHGVRRLVLVSRRGPDAEGAAALVGELTEQGADATVVACDVSDRRQVAALLEQYRPTAVVHTAGVADAGVIGTVTPERLAEVFAPKVDAVRHLDELTRNLRLDAFVVYSSVSAVFMGAGSGSYAAANAFLDGLMAHRRSLGLPGLSLAWGLWEQTHGMAAGTDDLARSRMSRRGGLLALTPAEGMELFDLAVGAGKTLLVPAKLDLRRVRADAAAGGAVPHMLRRLVRVARQQAYTSDSVAPGQLAERLAGLPAAERARALLDLVRTQVASVLGYGATHQVEAEQGLFEIGIDSLTAIELRNRLRDITGRKIAANLVFAYPTPQLIAAHLYELMYSDRAATPVAISV</sequence>
<dbReference type="SUPFAM" id="SSF55048">
    <property type="entry name" value="Probable ACP-binding domain of malonyl-CoA ACP transacylase"/>
    <property type="match status" value="2"/>
</dbReference>
<dbReference type="SMART" id="SM00822">
    <property type="entry name" value="PKS_KR"/>
    <property type="match status" value="2"/>
</dbReference>
<dbReference type="Gene3D" id="3.10.129.110">
    <property type="entry name" value="Polyketide synthase dehydratase"/>
    <property type="match status" value="2"/>
</dbReference>
<accession>A0A1C6RX13</accession>
<keyword evidence="8" id="KW-0012">Acyltransferase</keyword>
<name>A0A1C6RX13_9ACTN</name>
<dbReference type="InterPro" id="IPR055123">
    <property type="entry name" value="SpnB-like_Rossmann"/>
</dbReference>
<dbReference type="Pfam" id="PF21089">
    <property type="entry name" value="PKS_DH_N"/>
    <property type="match status" value="2"/>
</dbReference>
<dbReference type="PROSITE" id="PS52019">
    <property type="entry name" value="PKS_MFAS_DH"/>
    <property type="match status" value="2"/>
</dbReference>
<dbReference type="CDD" id="cd08956">
    <property type="entry name" value="KR_3_FAS_SDR_x"/>
    <property type="match status" value="2"/>
</dbReference>
<dbReference type="SUPFAM" id="SSF53901">
    <property type="entry name" value="Thiolase-like"/>
    <property type="match status" value="2"/>
</dbReference>
<dbReference type="InterPro" id="IPR020841">
    <property type="entry name" value="PKS_Beta-ketoAc_synthase_dom"/>
</dbReference>
<dbReference type="SMART" id="SM00823">
    <property type="entry name" value="PKS_PP"/>
    <property type="match status" value="2"/>
</dbReference>
<evidence type="ECO:0000259" key="11">
    <source>
        <dbReference type="PROSITE" id="PS52004"/>
    </source>
</evidence>
<feature type="active site" description="Proton acceptor; for dehydratase activity" evidence="9">
    <location>
        <position position="2672"/>
    </location>
</feature>
<dbReference type="PANTHER" id="PTHR43775:SF51">
    <property type="entry name" value="INACTIVE PHENOLPHTHIOCEROL SYNTHESIS POLYKETIDE SYNTHASE TYPE I PKS1-RELATED"/>
    <property type="match status" value="1"/>
</dbReference>
<dbReference type="SUPFAM" id="SSF51735">
    <property type="entry name" value="NAD(P)-binding Rossmann-fold domains"/>
    <property type="match status" value="4"/>
</dbReference>
<feature type="domain" description="Ketosynthase family 3 (KS3)" evidence="11">
    <location>
        <begin position="1743"/>
        <end position="2167"/>
    </location>
</feature>
<dbReference type="InterPro" id="IPR032821">
    <property type="entry name" value="PKS_assoc"/>
</dbReference>
<dbReference type="InterPro" id="IPR049552">
    <property type="entry name" value="PKS_DH_N"/>
</dbReference>
<dbReference type="FunFam" id="3.40.47.10:FF:000019">
    <property type="entry name" value="Polyketide synthase type I"/>
    <property type="match status" value="2"/>
</dbReference>
<dbReference type="InterPro" id="IPR014043">
    <property type="entry name" value="Acyl_transferase_dom"/>
</dbReference>
<dbReference type="PANTHER" id="PTHR43775">
    <property type="entry name" value="FATTY ACID SYNTHASE"/>
    <property type="match status" value="1"/>
</dbReference>
<dbReference type="GO" id="GO:0004312">
    <property type="term" value="F:fatty acid synthase activity"/>
    <property type="evidence" value="ECO:0007669"/>
    <property type="project" value="TreeGrafter"/>
</dbReference>
<feature type="domain" description="Ketosynthase family 3 (KS3)" evidence="11">
    <location>
        <begin position="30"/>
        <end position="454"/>
    </location>
</feature>
<dbReference type="InterPro" id="IPR013968">
    <property type="entry name" value="PKS_KR"/>
</dbReference>